<gene>
    <name evidence="7" type="primary">nad2</name>
    <name evidence="7" type="ORF">ChtoMt_00020</name>
</gene>
<evidence type="ECO:0000313" key="7">
    <source>
        <dbReference type="EMBL" id="AHY04415.1"/>
    </source>
</evidence>
<dbReference type="GO" id="GO:0016020">
    <property type="term" value="C:membrane"/>
    <property type="evidence" value="ECO:0007669"/>
    <property type="project" value="UniProtKB-SubCell"/>
</dbReference>
<comment type="subcellular location">
    <subcellularLocation>
        <location evidence="1">Membrane</location>
        <topology evidence="1">Multi-pass membrane protein</topology>
    </subcellularLocation>
</comment>
<keyword evidence="2 5" id="KW-0812">Transmembrane</keyword>
<keyword evidence="7" id="KW-0496">Mitochondrion</keyword>
<feature type="transmembrane region" description="Helical" evidence="5">
    <location>
        <begin position="111"/>
        <end position="130"/>
    </location>
</feature>
<geneLocation type="mitochondrion" evidence="7"/>
<dbReference type="GO" id="GO:0042773">
    <property type="term" value="P:ATP synthesis coupled electron transport"/>
    <property type="evidence" value="ECO:0007669"/>
    <property type="project" value="InterPro"/>
</dbReference>
<evidence type="ECO:0000256" key="3">
    <source>
        <dbReference type="ARBA" id="ARBA00022989"/>
    </source>
</evidence>
<evidence type="ECO:0000256" key="5">
    <source>
        <dbReference type="SAM" id="Phobius"/>
    </source>
</evidence>
<feature type="transmembrane region" description="Helical" evidence="5">
    <location>
        <begin position="274"/>
        <end position="296"/>
    </location>
</feature>
<feature type="transmembrane region" description="Helical" evidence="5">
    <location>
        <begin position="330"/>
        <end position="358"/>
    </location>
</feature>
<dbReference type="Pfam" id="PF00361">
    <property type="entry name" value="Proton_antipo_M"/>
    <property type="match status" value="1"/>
</dbReference>
<accession>A0A075DWW0</accession>
<feature type="transmembrane region" description="Helical" evidence="5">
    <location>
        <begin position="303"/>
        <end position="324"/>
    </location>
</feature>
<feature type="transmembrane region" description="Helical" evidence="5">
    <location>
        <begin position="207"/>
        <end position="229"/>
    </location>
</feature>
<feature type="transmembrane region" description="Helical" evidence="5">
    <location>
        <begin position="12"/>
        <end position="33"/>
    </location>
</feature>
<feature type="transmembrane region" description="Helical" evidence="5">
    <location>
        <begin position="410"/>
        <end position="433"/>
    </location>
</feature>
<evidence type="ECO:0000259" key="6">
    <source>
        <dbReference type="Pfam" id="PF00361"/>
    </source>
</evidence>
<feature type="transmembrane region" description="Helical" evidence="5">
    <location>
        <begin position="370"/>
        <end position="390"/>
    </location>
</feature>
<feature type="transmembrane region" description="Helical" evidence="5">
    <location>
        <begin position="241"/>
        <end position="268"/>
    </location>
</feature>
<feature type="transmembrane region" description="Helical" evidence="5">
    <location>
        <begin position="454"/>
        <end position="471"/>
    </location>
</feature>
<dbReference type="NCBIfam" id="TIGR01770">
    <property type="entry name" value="NDH_I_N"/>
    <property type="match status" value="1"/>
</dbReference>
<evidence type="ECO:0000256" key="1">
    <source>
        <dbReference type="ARBA" id="ARBA00004141"/>
    </source>
</evidence>
<dbReference type="EMBL" id="KJ201908">
    <property type="protein sequence ID" value="AHY04415.1"/>
    <property type="molecule type" value="Genomic_DNA"/>
</dbReference>
<proteinExistence type="predicted"/>
<protein>
    <submittedName>
        <fullName evidence="7">NADH dehydrogenase subunit 2</fullName>
    </submittedName>
</protein>
<keyword evidence="3 5" id="KW-1133">Transmembrane helix</keyword>
<organism evidence="7">
    <name type="scientific">Chrysochromulina tobinii</name>
    <dbReference type="NCBI Taxonomy" id="1460289"/>
    <lineage>
        <taxon>Eukaryota</taxon>
        <taxon>Haptista</taxon>
        <taxon>Haptophyta</taxon>
        <taxon>Prymnesiophyceae</taxon>
        <taxon>Prymnesiales</taxon>
        <taxon>Chrysochromulinaceae</taxon>
        <taxon>Chrysochromulina</taxon>
    </lineage>
</organism>
<feature type="transmembrane region" description="Helical" evidence="5">
    <location>
        <begin position="165"/>
        <end position="187"/>
    </location>
</feature>
<evidence type="ECO:0000256" key="2">
    <source>
        <dbReference type="ARBA" id="ARBA00022692"/>
    </source>
</evidence>
<feature type="transmembrane region" description="Helical" evidence="5">
    <location>
        <begin position="45"/>
        <end position="66"/>
    </location>
</feature>
<sequence length="488" mass="55400">MEFFNFFDTLFSFNIVIEVIALYILFSLGYGVLYSSSLELATPPLLNSFLSFSSFFLILTFIFFGFDISTFSLDYNLYSFNQNIQLIFLFISIMVLFVTRDFVGARFISKFEYDILFSFVLLSAVCLCFADDFLLIYLAIELQSLCFYVFATFNRNSEFSTESGLKYFVFGAVISCLLLVGFSLIYLSFGSTSFESLLCLTNASDNPFLFCGIVFILIAFLFKVGAAPFHSWLCDVYDGAMISVTLLFAAVPKIIIFSVIVKIFLLIFYDFASFWSSFFLFSSLLSIAVGSLSAIYQKRLKRLFAYSTVAHTGFILLGVVAASSDSVKTLIFYLMIYSVLTILLFSLLIFAIISIVRFPGYLASWTSSGLKNYVFVMSFALTLFSIAGIPPLAGFFSKFLILFSFISQEYLLTSVTIVLISSVACFYYIRLIKTFFFVKSSKNSFWISSTKRQHSEYIIGTLLFFNMFFVFRPELFSSFSTLISITLL</sequence>
<feature type="transmembrane region" description="Helical" evidence="5">
    <location>
        <begin position="78"/>
        <end position="99"/>
    </location>
</feature>
<dbReference type="GO" id="GO:0008137">
    <property type="term" value="F:NADH dehydrogenase (ubiquinone) activity"/>
    <property type="evidence" value="ECO:0007669"/>
    <property type="project" value="InterPro"/>
</dbReference>
<feature type="domain" description="NADH:quinone oxidoreductase/Mrp antiporter transmembrane" evidence="6">
    <location>
        <begin position="130"/>
        <end position="419"/>
    </location>
</feature>
<dbReference type="AlphaFoldDB" id="A0A075DWW0"/>
<dbReference type="InterPro" id="IPR010096">
    <property type="entry name" value="NADH-Q_OxRdtase_suN/2"/>
</dbReference>
<keyword evidence="4 5" id="KW-0472">Membrane</keyword>
<dbReference type="InterPro" id="IPR001750">
    <property type="entry name" value="ND/Mrp_TM"/>
</dbReference>
<reference evidence="7" key="1">
    <citation type="journal article" date="2014" name="BMC Genomics">
        <title>The mitochondrial and chloroplast genomes of the haptophyte Chrysochromulina tobin contain unique repeat structures and gene profiles.</title>
        <authorList>
            <person name="Hovde B.T."/>
            <person name="Starkenburg S.R."/>
            <person name="Hunsperger H.M."/>
            <person name="Mercer L.D."/>
            <person name="Deodato C.R."/>
            <person name="Jha R.K."/>
            <person name="Chertkov O."/>
            <person name="Monnat R.J.Jr."/>
            <person name="Cattolico R.A."/>
        </authorList>
    </citation>
    <scope>NUCLEOTIDE SEQUENCE</scope>
    <source>
        <strain evidence="7">CCMP291</strain>
    </source>
</reference>
<dbReference type="PANTHER" id="PTHR22773">
    <property type="entry name" value="NADH DEHYDROGENASE"/>
    <property type="match status" value="1"/>
</dbReference>
<name>A0A075DWW0_9EUKA</name>
<evidence type="ECO:0000256" key="4">
    <source>
        <dbReference type="ARBA" id="ARBA00023136"/>
    </source>
</evidence>